<dbReference type="Proteomes" id="UP000663831">
    <property type="component" value="Unassembled WGS sequence"/>
</dbReference>
<protein>
    <submittedName>
        <fullName evidence="1">Uncharacterized protein</fullName>
    </submittedName>
</protein>
<dbReference type="OrthoDB" id="3224647at2759"/>
<dbReference type="EMBL" id="CAJMWV010006123">
    <property type="protein sequence ID" value="CAE6518801.1"/>
    <property type="molecule type" value="Genomic_DNA"/>
</dbReference>
<accession>A0A8H3HIA1</accession>
<reference evidence="1" key="1">
    <citation type="submission" date="2021-01" db="EMBL/GenBank/DDBJ databases">
        <authorList>
            <person name="Kaushik A."/>
        </authorList>
    </citation>
    <scope>NUCLEOTIDE SEQUENCE</scope>
    <source>
        <strain evidence="1">AG3-1AP</strain>
    </source>
</reference>
<comment type="caution">
    <text evidence="1">The sequence shown here is derived from an EMBL/GenBank/DDBJ whole genome shotgun (WGS) entry which is preliminary data.</text>
</comment>
<organism evidence="1 2">
    <name type="scientific">Rhizoctonia solani</name>
    <dbReference type="NCBI Taxonomy" id="456999"/>
    <lineage>
        <taxon>Eukaryota</taxon>
        <taxon>Fungi</taxon>
        <taxon>Dikarya</taxon>
        <taxon>Basidiomycota</taxon>
        <taxon>Agaricomycotina</taxon>
        <taxon>Agaricomycetes</taxon>
        <taxon>Cantharellales</taxon>
        <taxon>Ceratobasidiaceae</taxon>
        <taxon>Rhizoctonia</taxon>
    </lineage>
</organism>
<proteinExistence type="predicted"/>
<evidence type="ECO:0000313" key="1">
    <source>
        <dbReference type="EMBL" id="CAE6518801.1"/>
    </source>
</evidence>
<name>A0A8H3HIA1_9AGAM</name>
<gene>
    <name evidence="1" type="ORF">RDB_LOCUS141120</name>
</gene>
<evidence type="ECO:0000313" key="2">
    <source>
        <dbReference type="Proteomes" id="UP000663831"/>
    </source>
</evidence>
<sequence length="115" mass="12618">MTQSIRYYDLTNAGIGIIIHFKLVDESGNTVWDGSGAPALDIGQKFTYDLYNCNEDGKLNGKVFYLSSSTVAGHTYTEKVAAFTYDENSKTVASAERRGTSLSGELDFTGTWEHS</sequence>
<dbReference type="AlphaFoldDB" id="A0A8H3HIA1"/>